<sequence>MSTTPTTGHSLFAAGVVIEVMLHRVLLRPYAPKVATAVRSARLLLARACSSSALPDGWEAITRRNGDVVYFNKELRKTVRHLPGVRSQNSDEAKPGSREEKSEEPRTATVPHHESTGNELYIPIDFDAAMSIEGHDSQVVHIELEPEQCLRAETGAMIYMTDGVSMETTTAGGLGEGVKRLMTGENFFVSRFTYHGSEKGKVALGTSFPSKIVHLRLSDFLGGSIICQKGAFLCGSDTVNIEMEFTKKFGVGFFGGEGFVLQRLTGNGDVLVRASGTLITRDLQPGEVLRISSGCLVAFEPSVHYDITMMKGAKNVLFGGEGLFVTTLTGPGKIYLQSLPFERVVGAMAARIPRNGPGGMMFPFMMGGGGGDGDQGANAGAADEAAGAEPVVDREESVGSGDTRDDWDANDSDIYGGGGDSDLGNDGTFDDLVDGGSEESSGGGIMGFFDSLFGNDKD</sequence>
<gene>
    <name evidence="3" type="ORF">HBR001_LOCUS161</name>
</gene>
<feature type="compositionally biased region" description="Acidic residues" evidence="1">
    <location>
        <begin position="428"/>
        <end position="437"/>
    </location>
</feature>
<dbReference type="PANTHER" id="PTHR43657:SF1">
    <property type="entry name" value="ALTERED INHERITANCE OF MITOCHONDRIA PROTEIN 24, MITOCHONDRIAL"/>
    <property type="match status" value="1"/>
</dbReference>
<keyword evidence="4" id="KW-1185">Reference proteome</keyword>
<reference evidence="3" key="1">
    <citation type="submission" date="2022-12" db="EMBL/GenBank/DDBJ databases">
        <authorList>
            <person name="Webb A."/>
        </authorList>
    </citation>
    <scope>NUCLEOTIDE SEQUENCE</scope>
    <source>
        <strain evidence="3">Hp1</strain>
    </source>
</reference>
<dbReference type="PANTHER" id="PTHR43657">
    <property type="entry name" value="TRYPTOPHAN RNA-BINDING ATTENUATOR PROTEIN-LIKE PROTEIN"/>
    <property type="match status" value="1"/>
</dbReference>
<dbReference type="InterPro" id="IPR002838">
    <property type="entry name" value="AIM24"/>
</dbReference>
<feature type="region of interest" description="Disordered" evidence="1">
    <location>
        <begin position="372"/>
        <end position="458"/>
    </location>
</feature>
<comment type="caution">
    <text evidence="3">The sequence shown here is derived from an EMBL/GenBank/DDBJ whole genome shotgun (WGS) entry which is preliminary data.</text>
</comment>
<evidence type="ECO:0000313" key="3">
    <source>
        <dbReference type="EMBL" id="CAI5708814.1"/>
    </source>
</evidence>
<evidence type="ECO:0000259" key="2">
    <source>
        <dbReference type="PROSITE" id="PS50020"/>
    </source>
</evidence>
<dbReference type="Proteomes" id="UP001162031">
    <property type="component" value="Unassembled WGS sequence"/>
</dbReference>
<evidence type="ECO:0000313" key="4">
    <source>
        <dbReference type="Proteomes" id="UP001162031"/>
    </source>
</evidence>
<feature type="compositionally biased region" description="Basic and acidic residues" evidence="1">
    <location>
        <begin position="89"/>
        <end position="114"/>
    </location>
</feature>
<organism evidence="3 4">
    <name type="scientific">Hyaloperonospora brassicae</name>
    <name type="common">Brassica downy mildew</name>
    <name type="synonym">Peronospora brassicae</name>
    <dbReference type="NCBI Taxonomy" id="162125"/>
    <lineage>
        <taxon>Eukaryota</taxon>
        <taxon>Sar</taxon>
        <taxon>Stramenopiles</taxon>
        <taxon>Oomycota</taxon>
        <taxon>Peronosporomycetes</taxon>
        <taxon>Peronosporales</taxon>
        <taxon>Peronosporaceae</taxon>
        <taxon>Hyaloperonospora</taxon>
    </lineage>
</organism>
<dbReference type="SUPFAM" id="SSF51219">
    <property type="entry name" value="TRAP-like"/>
    <property type="match status" value="1"/>
</dbReference>
<feature type="compositionally biased region" description="Basic and acidic residues" evidence="1">
    <location>
        <begin position="391"/>
        <end position="407"/>
    </location>
</feature>
<dbReference type="InterPro" id="IPR036983">
    <property type="entry name" value="AIM24_sf"/>
</dbReference>
<dbReference type="Gene3D" id="3.60.160.10">
    <property type="entry name" value="Mitochondrial biogenesis AIM24"/>
    <property type="match status" value="1"/>
</dbReference>
<evidence type="ECO:0000256" key="1">
    <source>
        <dbReference type="SAM" id="MobiDB-lite"/>
    </source>
</evidence>
<protein>
    <recommendedName>
        <fullName evidence="2">WW domain-containing protein</fullName>
    </recommendedName>
</protein>
<feature type="domain" description="WW" evidence="2">
    <location>
        <begin position="52"/>
        <end position="85"/>
    </location>
</feature>
<dbReference type="PROSITE" id="PS50020">
    <property type="entry name" value="WW_DOMAIN_2"/>
    <property type="match status" value="1"/>
</dbReference>
<dbReference type="InterPro" id="IPR001202">
    <property type="entry name" value="WW_dom"/>
</dbReference>
<dbReference type="InterPro" id="IPR016031">
    <property type="entry name" value="Trp_RNA-bd_attenuator-like_dom"/>
</dbReference>
<dbReference type="EMBL" id="CANTFL010000017">
    <property type="protein sequence ID" value="CAI5708814.1"/>
    <property type="molecule type" value="Genomic_DNA"/>
</dbReference>
<proteinExistence type="predicted"/>
<name>A0AAV0SXZ7_HYABA</name>
<feature type="region of interest" description="Disordered" evidence="1">
    <location>
        <begin position="81"/>
        <end position="114"/>
    </location>
</feature>
<accession>A0AAV0SXZ7</accession>
<dbReference type="NCBIfam" id="TIGR00266">
    <property type="entry name" value="TIGR00266 family protein"/>
    <property type="match status" value="1"/>
</dbReference>
<feature type="compositionally biased region" description="Low complexity" evidence="1">
    <location>
        <begin position="375"/>
        <end position="389"/>
    </location>
</feature>
<dbReference type="AlphaFoldDB" id="A0AAV0SXZ7"/>
<dbReference type="Pfam" id="PF01987">
    <property type="entry name" value="AIM24"/>
    <property type="match status" value="1"/>
</dbReference>